<organism evidence="1 2">
    <name type="scientific">Dentiscutata heterogama</name>
    <dbReference type="NCBI Taxonomy" id="1316150"/>
    <lineage>
        <taxon>Eukaryota</taxon>
        <taxon>Fungi</taxon>
        <taxon>Fungi incertae sedis</taxon>
        <taxon>Mucoromycota</taxon>
        <taxon>Glomeromycotina</taxon>
        <taxon>Glomeromycetes</taxon>
        <taxon>Diversisporales</taxon>
        <taxon>Gigasporaceae</taxon>
        <taxon>Dentiscutata</taxon>
    </lineage>
</organism>
<evidence type="ECO:0000313" key="2">
    <source>
        <dbReference type="Proteomes" id="UP000789702"/>
    </source>
</evidence>
<name>A0ACA9NS95_9GLOM</name>
<comment type="caution">
    <text evidence="1">The sequence shown here is derived from an EMBL/GenBank/DDBJ whole genome shotgun (WGS) entry which is preliminary data.</text>
</comment>
<dbReference type="Proteomes" id="UP000789702">
    <property type="component" value="Unassembled WGS sequence"/>
</dbReference>
<reference evidence="1" key="1">
    <citation type="submission" date="2021-06" db="EMBL/GenBank/DDBJ databases">
        <authorList>
            <person name="Kallberg Y."/>
            <person name="Tangrot J."/>
            <person name="Rosling A."/>
        </authorList>
    </citation>
    <scope>NUCLEOTIDE SEQUENCE</scope>
    <source>
        <strain evidence="1">IL203A</strain>
    </source>
</reference>
<proteinExistence type="predicted"/>
<protein>
    <submittedName>
        <fullName evidence="1">13389_t:CDS:1</fullName>
    </submittedName>
</protein>
<evidence type="ECO:0000313" key="1">
    <source>
        <dbReference type="EMBL" id="CAG8672716.1"/>
    </source>
</evidence>
<dbReference type="EMBL" id="CAJVPU010019643">
    <property type="protein sequence ID" value="CAG8672716.1"/>
    <property type="molecule type" value="Genomic_DNA"/>
</dbReference>
<sequence>SEKFKSILCYYGKALTDALYDYQHRQHKDVLYDPNEFVAMLNNYNSNLKSFFDAIVEMTNPKEKSNETNEVNQYKVVGICYELAGMRIDALATLGVTASYKVIATRKQKLLETRDSDLKYILKIRYAHFLNVDDYHDIHEKRMPNVTSLHTINHMATICVNLSKHCMLIPYYLLSGYNIHNPEFIDANIIISKLRIEYMQVFSTSYTDRKKEWNSIQEIANLPDNTLIDSLTVHIYDSDIAEHKEERNFIQWMLI</sequence>
<accession>A0ACA9NS95</accession>
<gene>
    <name evidence="1" type="ORF">DHETER_LOCUS10259</name>
</gene>
<feature type="non-terminal residue" evidence="1">
    <location>
        <position position="1"/>
    </location>
</feature>
<keyword evidence="2" id="KW-1185">Reference proteome</keyword>